<dbReference type="GO" id="GO:0006281">
    <property type="term" value="P:DNA repair"/>
    <property type="evidence" value="ECO:0007669"/>
    <property type="project" value="UniProtKB-ARBA"/>
</dbReference>
<dbReference type="PANTHER" id="PTHR11081:SF9">
    <property type="entry name" value="FLAP ENDONUCLEASE 1"/>
    <property type="match status" value="1"/>
</dbReference>
<evidence type="ECO:0000256" key="3">
    <source>
        <dbReference type="PROSITE-ProRule" id="PRU00042"/>
    </source>
</evidence>
<organism evidence="6 7">
    <name type="scientific">Clydaea vesicula</name>
    <dbReference type="NCBI Taxonomy" id="447962"/>
    <lineage>
        <taxon>Eukaryota</taxon>
        <taxon>Fungi</taxon>
        <taxon>Fungi incertae sedis</taxon>
        <taxon>Chytridiomycota</taxon>
        <taxon>Chytridiomycota incertae sedis</taxon>
        <taxon>Chytridiomycetes</taxon>
        <taxon>Lobulomycetales</taxon>
        <taxon>Lobulomycetaceae</taxon>
        <taxon>Clydaea</taxon>
    </lineage>
</organism>
<evidence type="ECO:0000256" key="1">
    <source>
        <dbReference type="ARBA" id="ARBA00022723"/>
    </source>
</evidence>
<comment type="caution">
    <text evidence="6">The sequence shown here is derived from an EMBL/GenBank/DDBJ whole genome shotgun (WGS) entry which is preliminary data.</text>
</comment>
<dbReference type="Gene3D" id="3.40.50.1010">
    <property type="entry name" value="5'-nuclease"/>
    <property type="match status" value="1"/>
</dbReference>
<keyword evidence="1" id="KW-0479">Metal-binding</keyword>
<evidence type="ECO:0000259" key="5">
    <source>
        <dbReference type="PROSITE" id="PS50157"/>
    </source>
</evidence>
<dbReference type="InterPro" id="IPR029060">
    <property type="entry name" value="PIN-like_dom_sf"/>
</dbReference>
<dbReference type="EMBL" id="JADGJW010000112">
    <property type="protein sequence ID" value="KAJ3223917.1"/>
    <property type="molecule type" value="Genomic_DNA"/>
</dbReference>
<gene>
    <name evidence="6" type="ORF">HK099_000513</name>
</gene>
<dbReference type="PROSITE" id="PS50157">
    <property type="entry name" value="ZINC_FINGER_C2H2_2"/>
    <property type="match status" value="1"/>
</dbReference>
<feature type="region of interest" description="Disordered" evidence="4">
    <location>
        <begin position="841"/>
        <end position="887"/>
    </location>
</feature>
<dbReference type="SUPFAM" id="SSF47807">
    <property type="entry name" value="5' to 3' exonuclease, C-terminal subdomain"/>
    <property type="match status" value="1"/>
</dbReference>
<protein>
    <recommendedName>
        <fullName evidence="5">C2H2-type domain-containing protein</fullName>
    </recommendedName>
</protein>
<keyword evidence="7" id="KW-1185">Reference proteome</keyword>
<keyword evidence="3" id="KW-0862">Zinc</keyword>
<keyword evidence="2" id="KW-0460">Magnesium</keyword>
<dbReference type="GO" id="GO:0017108">
    <property type="term" value="F:5'-flap endonuclease activity"/>
    <property type="evidence" value="ECO:0007669"/>
    <property type="project" value="TreeGrafter"/>
</dbReference>
<proteinExistence type="predicted"/>
<accession>A0AAD5Y1L4</accession>
<keyword evidence="3" id="KW-0863">Zinc-finger</keyword>
<dbReference type="SUPFAM" id="SSF88723">
    <property type="entry name" value="PIN domain-like"/>
    <property type="match status" value="1"/>
</dbReference>
<dbReference type="Proteomes" id="UP001211065">
    <property type="component" value="Unassembled WGS sequence"/>
</dbReference>
<dbReference type="GO" id="GO:0008270">
    <property type="term" value="F:zinc ion binding"/>
    <property type="evidence" value="ECO:0007669"/>
    <property type="project" value="UniProtKB-KW"/>
</dbReference>
<dbReference type="PANTHER" id="PTHR11081">
    <property type="entry name" value="FLAP ENDONUCLEASE FAMILY MEMBER"/>
    <property type="match status" value="1"/>
</dbReference>
<dbReference type="SMART" id="SM00355">
    <property type="entry name" value="ZnF_C2H2"/>
    <property type="match status" value="2"/>
</dbReference>
<dbReference type="InterPro" id="IPR013087">
    <property type="entry name" value="Znf_C2H2_type"/>
</dbReference>
<dbReference type="AlphaFoldDB" id="A0AAD5Y1L4"/>
<evidence type="ECO:0000256" key="4">
    <source>
        <dbReference type="SAM" id="MobiDB-lite"/>
    </source>
</evidence>
<evidence type="ECO:0000256" key="2">
    <source>
        <dbReference type="ARBA" id="ARBA00022842"/>
    </source>
</evidence>
<dbReference type="PROSITE" id="PS00028">
    <property type="entry name" value="ZINC_FINGER_C2H2_1"/>
    <property type="match status" value="2"/>
</dbReference>
<sequence>MSSYRCKCLWKDCTESFQTEMETYEHCYKSHALNGKQSCLWISNINRGPCLIKITHKGQVKDHLITHFSSELKPIQCLICSKRLRNRQELNKHKKINHNSASSIHTSLHTDSNITLCSFNYNSSSENTLDIVEYESPTNLSPSISLSTFDPNKTITFNNQENSRLDLLVKSSSSTFNKINFNTTDNNTSWLIGPCCGIFYEIIDLVANRFNIKIPDTLKLSVLTTYKIGGVNGRIPPNCKLDFQNLLFNANFTLGEVISYGSSILPMAVSKFIIPEFKTTLFQELNLELEKLYQESSNTNVSTYFSDNNLKTPPLKRILNVIVKVFKTAIEENLSNEDNFFFFEPTKKSKLFLSPSDCSGSTVILKRSKVSILTTKTMEKMSYTFLGDIFNTEINNILRLIFVKEVNFRNLCCFGLICRGEIKFNSNFFDFQDEKNFSQVGAFFRLGVNDDFVYRMGEVAVDSSLFGTSTPVSLLRNTKCFKYVIDSVTKSGQAKALLIDPLNSNNNGSTNASIKNLFFYSFSTAVSIPFVLSGITLNSSSLSISAGAYYRSFINSCAEGWNSIFSELSFLIENNIDLIFILDSDKLSIQKKATYFQRHKKERKLLRRIKNLEKSKKCKRKALISIKKLETLLSKFKSVDKNKIKEAFPKDAPLNCSLQVADFEADVWIGHKGKKDNQRIVISNDSDLLVYENTKILIRPMAAEFFIINKESFLEKLDLTIKKFIWVCSLCGNDYSKNVYKKGIATVIKTVKKCNSFNEAVSDLTRGAENAEDLTNNFQSAHEIFTLGNEIEFDLKTMTKNPKLKKKKDTVPNIIYESRGFTYLQDAISNENPVAIQRPINIPQRKRLSDRAHQPGRKERKKVVVAENRADSAGPSTQPPLRKKSESTAQLNELKKKHPYFTITTGLRSSLKRAFPGDNESYKSFEYGIKTAISALHQATIRCNIAVGLLIKHYTENNNPDPLKTLIYGSTATANGTLFFQQMLKAVWSGKKIENMLPEVQKGFELLVENMPGETFRPLETKLTNMRRLIEIRAKELDTELSNLDGRV</sequence>
<dbReference type="InterPro" id="IPR006084">
    <property type="entry name" value="XPG/Rad2"/>
</dbReference>
<name>A0AAD5Y1L4_9FUNG</name>
<feature type="domain" description="C2H2-type" evidence="5">
    <location>
        <begin position="75"/>
        <end position="103"/>
    </location>
</feature>
<feature type="compositionally biased region" description="Basic and acidic residues" evidence="4">
    <location>
        <begin position="847"/>
        <end position="870"/>
    </location>
</feature>
<evidence type="ECO:0000313" key="7">
    <source>
        <dbReference type="Proteomes" id="UP001211065"/>
    </source>
</evidence>
<dbReference type="InterPro" id="IPR036279">
    <property type="entry name" value="5-3_exonuclease_C_sf"/>
</dbReference>
<dbReference type="Gene3D" id="1.10.150.20">
    <property type="entry name" value="5' to 3' exonuclease, C-terminal subdomain"/>
    <property type="match status" value="1"/>
</dbReference>
<evidence type="ECO:0000313" key="6">
    <source>
        <dbReference type="EMBL" id="KAJ3223917.1"/>
    </source>
</evidence>
<reference evidence="6" key="1">
    <citation type="submission" date="2020-05" db="EMBL/GenBank/DDBJ databases">
        <title>Phylogenomic resolution of chytrid fungi.</title>
        <authorList>
            <person name="Stajich J.E."/>
            <person name="Amses K."/>
            <person name="Simmons R."/>
            <person name="Seto K."/>
            <person name="Myers J."/>
            <person name="Bonds A."/>
            <person name="Quandt C.A."/>
            <person name="Barry K."/>
            <person name="Liu P."/>
            <person name="Grigoriev I."/>
            <person name="Longcore J.E."/>
            <person name="James T.Y."/>
        </authorList>
    </citation>
    <scope>NUCLEOTIDE SEQUENCE</scope>
    <source>
        <strain evidence="6">JEL0476</strain>
    </source>
</reference>